<keyword evidence="17" id="KW-1185">Reference proteome</keyword>
<dbReference type="PANTHER" id="PTHR31683:SF67">
    <property type="entry name" value="PECTIN LYASE F-RELATED"/>
    <property type="match status" value="1"/>
</dbReference>
<dbReference type="SUPFAM" id="SSF56672">
    <property type="entry name" value="DNA/RNA polymerases"/>
    <property type="match status" value="1"/>
</dbReference>
<dbReference type="GO" id="GO:0047490">
    <property type="term" value="F:pectin lyase activity"/>
    <property type="evidence" value="ECO:0007669"/>
    <property type="project" value="UniProtKB-EC"/>
</dbReference>
<dbReference type="Pfam" id="PF00544">
    <property type="entry name" value="Pectate_lyase_4"/>
    <property type="match status" value="1"/>
</dbReference>
<dbReference type="OrthoDB" id="1637350at2759"/>
<comment type="catalytic activity">
    <reaction evidence="10">
        <text>Eliminative cleavage of (1-&gt;4)-alpha-D-galacturonan methyl ester to give oligosaccharides with 4-deoxy-6-O-methyl-alpha-D-galact-4-enuronosyl groups at their non-reducing ends.</text>
        <dbReference type="EC" id="4.2.2.10"/>
    </reaction>
</comment>
<keyword evidence="9" id="KW-0456">Lyase</keyword>
<dbReference type="SUPFAM" id="SSF53098">
    <property type="entry name" value="Ribonuclease H-like"/>
    <property type="match status" value="1"/>
</dbReference>
<dbReference type="GO" id="GO:0003676">
    <property type="term" value="F:nucleic acid binding"/>
    <property type="evidence" value="ECO:0007669"/>
    <property type="project" value="InterPro"/>
</dbReference>
<evidence type="ECO:0000256" key="11">
    <source>
        <dbReference type="ARBA" id="ARBA00037631"/>
    </source>
</evidence>
<feature type="domain" description="Pectate lyase" evidence="15">
    <location>
        <begin position="1339"/>
        <end position="1558"/>
    </location>
</feature>
<dbReference type="InterPro" id="IPR002022">
    <property type="entry name" value="Pec_lyase"/>
</dbReference>
<dbReference type="Gene3D" id="2.160.20.10">
    <property type="entry name" value="Single-stranded right-handed beta-helix, Pectin lyase-like"/>
    <property type="match status" value="1"/>
</dbReference>
<evidence type="ECO:0000259" key="15">
    <source>
        <dbReference type="SMART" id="SM00656"/>
    </source>
</evidence>
<accession>A0A9W7D1U3</accession>
<evidence type="ECO:0000256" key="1">
    <source>
        <dbReference type="ARBA" id="ARBA00022679"/>
    </source>
</evidence>
<dbReference type="InterPro" id="IPR045032">
    <property type="entry name" value="PEL"/>
</dbReference>
<dbReference type="Proteomes" id="UP001165121">
    <property type="component" value="Unassembled WGS sequence"/>
</dbReference>
<dbReference type="GO" id="GO:0003964">
    <property type="term" value="F:RNA-directed DNA polymerase activity"/>
    <property type="evidence" value="ECO:0007669"/>
    <property type="project" value="UniProtKB-KW"/>
</dbReference>
<proteinExistence type="predicted"/>
<dbReference type="EC" id="4.2.2.10" evidence="12"/>
<evidence type="ECO:0000256" key="3">
    <source>
        <dbReference type="ARBA" id="ARBA00022722"/>
    </source>
</evidence>
<organism evidence="16 17">
    <name type="scientific">Phytophthora fragariaefolia</name>
    <dbReference type="NCBI Taxonomy" id="1490495"/>
    <lineage>
        <taxon>Eukaryota</taxon>
        <taxon>Sar</taxon>
        <taxon>Stramenopiles</taxon>
        <taxon>Oomycota</taxon>
        <taxon>Peronosporomycetes</taxon>
        <taxon>Peronosporales</taxon>
        <taxon>Peronosporaceae</taxon>
        <taxon>Phytophthora</taxon>
    </lineage>
</organism>
<dbReference type="SMART" id="SM00656">
    <property type="entry name" value="Amb_all"/>
    <property type="match status" value="1"/>
</dbReference>
<evidence type="ECO:0000256" key="12">
    <source>
        <dbReference type="ARBA" id="ARBA00039082"/>
    </source>
</evidence>
<evidence type="ECO:0000256" key="9">
    <source>
        <dbReference type="ARBA" id="ARBA00023239"/>
    </source>
</evidence>
<evidence type="ECO:0000313" key="17">
    <source>
        <dbReference type="Proteomes" id="UP001165121"/>
    </source>
</evidence>
<dbReference type="InterPro" id="IPR012334">
    <property type="entry name" value="Pectin_lyas_fold"/>
</dbReference>
<dbReference type="PANTHER" id="PTHR31683">
    <property type="entry name" value="PECTATE LYASE 18-RELATED"/>
    <property type="match status" value="1"/>
</dbReference>
<evidence type="ECO:0000256" key="7">
    <source>
        <dbReference type="ARBA" id="ARBA00023157"/>
    </source>
</evidence>
<keyword evidence="5" id="KW-0378">Hydrolase</keyword>
<evidence type="ECO:0000256" key="5">
    <source>
        <dbReference type="ARBA" id="ARBA00022801"/>
    </source>
</evidence>
<evidence type="ECO:0000256" key="4">
    <source>
        <dbReference type="ARBA" id="ARBA00022759"/>
    </source>
</evidence>
<keyword evidence="4" id="KW-0255">Endonuclease</keyword>
<keyword evidence="6" id="KW-0695">RNA-directed DNA polymerase</keyword>
<evidence type="ECO:0000256" key="2">
    <source>
        <dbReference type="ARBA" id="ARBA00022695"/>
    </source>
</evidence>
<comment type="function">
    <text evidence="11">Pectinolytic enzymes consist of four classes of enzymes: pectin lyase, polygalacturonase, pectin methylesterase and rhamnogalacturonase. Among pectinolytic enzymes, pectin lyase is the most important in depolymerization of pectin, since it cleaves internal glycosidic bonds of highly methylated pectins.</text>
</comment>
<keyword evidence="14" id="KW-0732">Signal</keyword>
<dbReference type="GO" id="GO:0004519">
    <property type="term" value="F:endonuclease activity"/>
    <property type="evidence" value="ECO:0007669"/>
    <property type="project" value="UniProtKB-KW"/>
</dbReference>
<dbReference type="InterPro" id="IPR036397">
    <property type="entry name" value="RNaseH_sf"/>
</dbReference>
<dbReference type="InterPro" id="IPR012337">
    <property type="entry name" value="RNaseH-like_sf"/>
</dbReference>
<keyword evidence="7" id="KW-1015">Disulfide bond</keyword>
<dbReference type="Gene3D" id="3.30.420.10">
    <property type="entry name" value="Ribonuclease H-like superfamily/Ribonuclease H"/>
    <property type="match status" value="1"/>
</dbReference>
<reference evidence="16" key="1">
    <citation type="submission" date="2023-04" db="EMBL/GenBank/DDBJ databases">
        <title>Phytophthora fragariaefolia NBRC 109709.</title>
        <authorList>
            <person name="Ichikawa N."/>
            <person name="Sato H."/>
            <person name="Tonouchi N."/>
        </authorList>
    </citation>
    <scope>NUCLEOTIDE SEQUENCE</scope>
    <source>
        <strain evidence="16">NBRC 109709</strain>
    </source>
</reference>
<evidence type="ECO:0000256" key="8">
    <source>
        <dbReference type="ARBA" id="ARBA00023180"/>
    </source>
</evidence>
<dbReference type="EMBL" id="BSXT01003143">
    <property type="protein sequence ID" value="GMF52788.1"/>
    <property type="molecule type" value="Genomic_DNA"/>
</dbReference>
<dbReference type="GO" id="GO:0030570">
    <property type="term" value="F:pectate lyase activity"/>
    <property type="evidence" value="ECO:0007669"/>
    <property type="project" value="InterPro"/>
</dbReference>
<sequence>MGPLQLLFTAALAFVSSAQAFTIGSPTGLATGTTGGGEAALVLWGFSQPYSSCIACMQHFVDYLHSLATRTNKNNHHQHSGEVGKLEQSRPALRGTAPALYSQLLGSTSQRNRHAFWQPRAVSFGYRAAPRGTTYRRRAERIEPIRISMTIADTIQFATKATSSTWICHKEFFGFQVFASERTQKRTSRRAARPSSLALAMSGGYRLDSVGDVEMSVPQPVYEFITAPKLKSWDQASLDTWTRERKRYVDMIAERCATIGENPERICASVKSCFDVDILTVIARYVLLKSVAEVNDIELVAEIENRCNHLKNAHIPDLDRLFCDRLKMNLHIDDCDARILHYFADFDRIIEDNGLTAQPGNRPILQASHEAVLCVKLYPLVLQRARLQQHYHYLRQEFGKGKDAKKQAPVVRAAAPASNPTAQGDSKPKSEHYKRGAAVATASKPQQRQPPRTGCWVCKGPHWLDDCPAASDAEKESARQKMTEMRSSRRQVKRWRLRGYAAGDDQSVRLNDLIDVPFCPDSGADANVVPRRVIDDLVELQSDVRFEPLAVPQEVEMYDGRVTVCTEEAHLDLRINTAAGPVELYQVPCTLAVAPNIDDSDYGLPSDSVFGIINAGAHAERLRTMVTEAVSNGFPTEHADALGDLVSEFRDVFRSELETGEPARVEPLKVQLKADAVPYRCKAHYIVDFARHAAPLQAKLDAALKGKSRHRQQALRIPLVWSDDEKSAYIMMLERIGASTPLAFPDPGQQICVFSDVSDVGYAIVVTQVADWKNDLPIHEQQHQLLVCKGGMFRDSQVNWSIVGKEAFPIVQACTTLEYLLQRANWFRLYCDHANLIAIFAPDKELKKHVKAKLQRWAMRLTGYIYTIEHIPGANNLWADIVSRWWHVRDGSQSVKKINFVRTRSAQEVSQLRPLEDGAFDWPSNESLADAQQMHVRSAPSDHTMVEGLVCVDGKPWIPVAAKRLLTRILVVAHAGSQGHRGEQAMLNAMNRFALDDATGIIKRFVRTSLLRNEVLHWDFLSLTPSHGDLRYVLVLKDDLTHFCELVACSSPTAFVAAEAIMDCRLKSKQDFTPPYSPCNGTVERVNRDVLQVLRVLLMEYQLDTKEWSYLLPVVQANLNHIELPSLGDKAPVGLFTGLPPTSALDVIWNPHRSHDDEPIAVDLSKPVIVKRLDELRRSLQEMHKEVADIRERRRLQQMAAKKGAPCNFSEGDFVLWSRVDARLPGNKLMVRWVGPFKVIDALSHSFIIEHLITKARHDVHGSRLKFYADSSLDITEEMMQHVSNQGLLLNVERFCGARYNDELSRSELEVSWQGLEDTENSYEGLEELFNDVPAKVAEYVAESSSDGLRAAVAALQDVTVTYDNASFNRLNVRGNKTIRGIGNSGVIMGKGLMLNGHNIIVQNIHITEINAHLVWGGDVIAMQGLNDGSEPLEHIWLDHIKISRIGRQFIAVDKAGVSSMAISYSDFDGHTEFSKTCDGHHYWEFLYYGKYTRISTISNYIHYLLGRLPKVGGISDINIATHIANNYYKDNSNYSMEIGTNGYVLAEGNYFMNTKEPLYYGNDPDVPGMVNGYLYAPLQLSKDMCAGTLGRRCEENVLEDSGPFGMRNGTIALAEMEPYSGIAQFSPKPAQLLKLAANNFGVGELN</sequence>
<evidence type="ECO:0000256" key="10">
    <source>
        <dbReference type="ARBA" id="ARBA00036818"/>
    </source>
</evidence>
<evidence type="ECO:0000313" key="16">
    <source>
        <dbReference type="EMBL" id="GMF52788.1"/>
    </source>
</evidence>
<dbReference type="Pfam" id="PF17917">
    <property type="entry name" value="RT_RNaseH"/>
    <property type="match status" value="1"/>
</dbReference>
<comment type="caution">
    <text evidence="16">The sequence shown here is derived from an EMBL/GenBank/DDBJ whole genome shotgun (WGS) entry which is preliminary data.</text>
</comment>
<gene>
    <name evidence="16" type="ORF">Pfra01_002168200</name>
</gene>
<evidence type="ECO:0000256" key="6">
    <source>
        <dbReference type="ARBA" id="ARBA00022918"/>
    </source>
</evidence>
<dbReference type="InterPro" id="IPR041373">
    <property type="entry name" value="RT_RNaseH"/>
</dbReference>
<keyword evidence="3" id="KW-0540">Nuclease</keyword>
<evidence type="ECO:0000256" key="13">
    <source>
        <dbReference type="SAM" id="MobiDB-lite"/>
    </source>
</evidence>
<feature type="chain" id="PRO_5040943239" description="pectin lyase" evidence="14">
    <location>
        <begin position="21"/>
        <end position="1647"/>
    </location>
</feature>
<keyword evidence="1" id="KW-0808">Transferase</keyword>
<dbReference type="SUPFAM" id="SSF51126">
    <property type="entry name" value="Pectin lyase-like"/>
    <property type="match status" value="1"/>
</dbReference>
<feature type="region of interest" description="Disordered" evidence="13">
    <location>
        <begin position="404"/>
        <end position="453"/>
    </location>
</feature>
<keyword evidence="2" id="KW-0548">Nucleotidyltransferase</keyword>
<keyword evidence="8" id="KW-0325">Glycoprotein</keyword>
<evidence type="ECO:0000256" key="14">
    <source>
        <dbReference type="SAM" id="SignalP"/>
    </source>
</evidence>
<dbReference type="InterPro" id="IPR011050">
    <property type="entry name" value="Pectin_lyase_fold/virulence"/>
</dbReference>
<dbReference type="InterPro" id="IPR043502">
    <property type="entry name" value="DNA/RNA_pol_sf"/>
</dbReference>
<dbReference type="GO" id="GO:0016787">
    <property type="term" value="F:hydrolase activity"/>
    <property type="evidence" value="ECO:0007669"/>
    <property type="project" value="UniProtKB-KW"/>
</dbReference>
<feature type="signal peptide" evidence="14">
    <location>
        <begin position="1"/>
        <end position="20"/>
    </location>
</feature>
<protein>
    <recommendedName>
        <fullName evidence="12">pectin lyase</fullName>
        <ecNumber evidence="12">4.2.2.10</ecNumber>
    </recommendedName>
</protein>
<name>A0A9W7D1U3_9STRA</name>